<organism evidence="6 7">
    <name type="scientific">Allomyces macrogynus (strain ATCC 38327)</name>
    <name type="common">Allomyces javanicus var. macrogynus</name>
    <dbReference type="NCBI Taxonomy" id="578462"/>
    <lineage>
        <taxon>Eukaryota</taxon>
        <taxon>Fungi</taxon>
        <taxon>Fungi incertae sedis</taxon>
        <taxon>Blastocladiomycota</taxon>
        <taxon>Blastocladiomycetes</taxon>
        <taxon>Blastocladiales</taxon>
        <taxon>Blastocladiaceae</taxon>
        <taxon>Allomyces</taxon>
    </lineage>
</organism>
<reference evidence="6 7" key="1">
    <citation type="submission" date="2009-11" db="EMBL/GenBank/DDBJ databases">
        <title>Annotation of Allomyces macrogynus ATCC 38327.</title>
        <authorList>
            <consortium name="The Broad Institute Genome Sequencing Platform"/>
            <person name="Russ C."/>
            <person name="Cuomo C."/>
            <person name="Burger G."/>
            <person name="Gray M.W."/>
            <person name="Holland P.W.H."/>
            <person name="King N."/>
            <person name="Lang F.B.F."/>
            <person name="Roger A.J."/>
            <person name="Ruiz-Trillo I."/>
            <person name="Young S.K."/>
            <person name="Zeng Q."/>
            <person name="Gargeya S."/>
            <person name="Fitzgerald M."/>
            <person name="Haas B."/>
            <person name="Abouelleil A."/>
            <person name="Alvarado L."/>
            <person name="Arachchi H.M."/>
            <person name="Berlin A."/>
            <person name="Chapman S.B."/>
            <person name="Gearin G."/>
            <person name="Goldberg J."/>
            <person name="Griggs A."/>
            <person name="Gujja S."/>
            <person name="Hansen M."/>
            <person name="Heiman D."/>
            <person name="Howarth C."/>
            <person name="Larimer J."/>
            <person name="Lui A."/>
            <person name="MacDonald P.J.P."/>
            <person name="McCowen C."/>
            <person name="Montmayeur A."/>
            <person name="Murphy C."/>
            <person name="Neiman D."/>
            <person name="Pearson M."/>
            <person name="Priest M."/>
            <person name="Roberts A."/>
            <person name="Saif S."/>
            <person name="Shea T."/>
            <person name="Sisk P."/>
            <person name="Stolte C."/>
            <person name="Sykes S."/>
            <person name="Wortman J."/>
            <person name="Nusbaum C."/>
            <person name="Birren B."/>
        </authorList>
    </citation>
    <scope>NUCLEOTIDE SEQUENCE [LARGE SCALE GENOMIC DNA]</scope>
    <source>
        <strain evidence="6 7">ATCC 38327</strain>
    </source>
</reference>
<dbReference type="EC" id="2.3.1.39" evidence="1"/>
<proteinExistence type="predicted"/>
<dbReference type="GO" id="GO:0004314">
    <property type="term" value="F:[acyl-carrier-protein] S-malonyltransferase activity"/>
    <property type="evidence" value="ECO:0007669"/>
    <property type="project" value="UniProtKB-EC"/>
</dbReference>
<evidence type="ECO:0000256" key="4">
    <source>
        <dbReference type="ARBA" id="ARBA00048462"/>
    </source>
</evidence>
<dbReference type="InterPro" id="IPR014043">
    <property type="entry name" value="Acyl_transferase_dom"/>
</dbReference>
<keyword evidence="2" id="KW-0808">Transferase</keyword>
<gene>
    <name evidence="6" type="ORF">AMAG_10183</name>
</gene>
<dbReference type="Pfam" id="PF00698">
    <property type="entry name" value="Acyl_transf_1"/>
    <property type="match status" value="1"/>
</dbReference>
<dbReference type="GO" id="GO:0005739">
    <property type="term" value="C:mitochondrion"/>
    <property type="evidence" value="ECO:0007669"/>
    <property type="project" value="TreeGrafter"/>
</dbReference>
<keyword evidence="3" id="KW-0012">Acyltransferase</keyword>
<dbReference type="InterPro" id="IPR016036">
    <property type="entry name" value="Malonyl_transacylase_ACP-bd"/>
</dbReference>
<dbReference type="PANTHER" id="PTHR42681:SF1">
    <property type="entry name" value="MALONYL-COA-ACYL CARRIER PROTEIN TRANSACYLASE, MITOCHONDRIAL"/>
    <property type="match status" value="1"/>
</dbReference>
<dbReference type="InterPro" id="IPR016035">
    <property type="entry name" value="Acyl_Trfase/lysoPLipase"/>
</dbReference>
<dbReference type="VEuPathDB" id="FungiDB:AMAG_10183"/>
<dbReference type="PANTHER" id="PTHR42681">
    <property type="entry name" value="MALONYL-COA-ACYL CARRIER PROTEIN TRANSACYLASE, MITOCHONDRIAL"/>
    <property type="match status" value="1"/>
</dbReference>
<reference evidence="7" key="2">
    <citation type="submission" date="2009-11" db="EMBL/GenBank/DDBJ databases">
        <title>The Genome Sequence of Allomyces macrogynus strain ATCC 38327.</title>
        <authorList>
            <consortium name="The Broad Institute Genome Sequencing Platform"/>
            <person name="Russ C."/>
            <person name="Cuomo C."/>
            <person name="Shea T."/>
            <person name="Young S.K."/>
            <person name="Zeng Q."/>
            <person name="Koehrsen M."/>
            <person name="Haas B."/>
            <person name="Borodovsky M."/>
            <person name="Guigo R."/>
            <person name="Alvarado L."/>
            <person name="Berlin A."/>
            <person name="Borenstein D."/>
            <person name="Chen Z."/>
            <person name="Engels R."/>
            <person name="Freedman E."/>
            <person name="Gellesch M."/>
            <person name="Goldberg J."/>
            <person name="Griggs A."/>
            <person name="Gujja S."/>
            <person name="Heiman D."/>
            <person name="Hepburn T."/>
            <person name="Howarth C."/>
            <person name="Jen D."/>
            <person name="Larson L."/>
            <person name="Lewis B."/>
            <person name="Mehta T."/>
            <person name="Park D."/>
            <person name="Pearson M."/>
            <person name="Roberts A."/>
            <person name="Saif S."/>
            <person name="Shenoy N."/>
            <person name="Sisk P."/>
            <person name="Stolte C."/>
            <person name="Sykes S."/>
            <person name="Walk T."/>
            <person name="White J."/>
            <person name="Yandava C."/>
            <person name="Burger G."/>
            <person name="Gray M.W."/>
            <person name="Holland P.W.H."/>
            <person name="King N."/>
            <person name="Lang F.B.F."/>
            <person name="Roger A.J."/>
            <person name="Ruiz-Trillo I."/>
            <person name="Lander E."/>
            <person name="Nusbaum C."/>
        </authorList>
    </citation>
    <scope>NUCLEOTIDE SEQUENCE [LARGE SCALE GENOMIC DNA]</scope>
    <source>
        <strain evidence="7">ATCC 38327</strain>
    </source>
</reference>
<sequence length="380" mass="41125">MPPSLGANARTMLSARFVGLAHAVPRTVVAPSRSLTSCPLRKPMAVLFPGQGSQYVGMAKDIYELFPAARAVLNEVDDALQFKLTDIMFHGPPDTLTLTCHAQPAILATSAALLAVMREETGLDLQRDAAYVLGHSLGEYTALYAAGSLTLSDAVKLVHLRGRAMQQGLPENVKTSMVALIMRPRKFDALSEKLAEIQATLEPDEVVDLSNVNSSTQAVLSGTHDAVERACRAFQTARIAARAVELPVSAPFHCRLMSPAARAMAPHLASTKFATPRLPVISNVTVEPVTDASQIPDLLVRQITSTVRWHQSIQYCRDVGGVHDFLVFGPNRVLGSLLKKDFPNDRVRLVEMFSDMIPVTEPKLKRSQVGATTPGQESEG</sequence>
<evidence type="ECO:0000313" key="7">
    <source>
        <dbReference type="Proteomes" id="UP000054350"/>
    </source>
</evidence>
<dbReference type="AlphaFoldDB" id="A0A0L0SQN3"/>
<evidence type="ECO:0000256" key="2">
    <source>
        <dbReference type="ARBA" id="ARBA00022679"/>
    </source>
</evidence>
<dbReference type="OMA" id="AFHTPFF"/>
<dbReference type="STRING" id="578462.A0A0L0SQN3"/>
<dbReference type="EMBL" id="GG745345">
    <property type="protein sequence ID" value="KNE64848.1"/>
    <property type="molecule type" value="Genomic_DNA"/>
</dbReference>
<comment type="catalytic activity">
    <reaction evidence="4">
        <text>holo-[ACP] + malonyl-CoA = malonyl-[ACP] + CoA</text>
        <dbReference type="Rhea" id="RHEA:41792"/>
        <dbReference type="Rhea" id="RHEA-COMP:9623"/>
        <dbReference type="Rhea" id="RHEA-COMP:9685"/>
        <dbReference type="ChEBI" id="CHEBI:57287"/>
        <dbReference type="ChEBI" id="CHEBI:57384"/>
        <dbReference type="ChEBI" id="CHEBI:64479"/>
        <dbReference type="ChEBI" id="CHEBI:78449"/>
        <dbReference type="EC" id="2.3.1.39"/>
    </reaction>
</comment>
<accession>A0A0L0SQN3</accession>
<name>A0A0L0SQN3_ALLM3</name>
<evidence type="ECO:0000259" key="5">
    <source>
        <dbReference type="SMART" id="SM00827"/>
    </source>
</evidence>
<dbReference type="Gene3D" id="3.40.366.10">
    <property type="entry name" value="Malonyl-Coenzyme A Acyl Carrier Protein, domain 2"/>
    <property type="match status" value="1"/>
</dbReference>
<dbReference type="Gene3D" id="3.30.70.250">
    <property type="entry name" value="Malonyl-CoA ACP transacylase, ACP-binding"/>
    <property type="match status" value="1"/>
</dbReference>
<evidence type="ECO:0000256" key="3">
    <source>
        <dbReference type="ARBA" id="ARBA00023315"/>
    </source>
</evidence>
<protein>
    <recommendedName>
        <fullName evidence="1">[acyl-carrier-protein] S-malonyltransferase</fullName>
        <ecNumber evidence="1">2.3.1.39</ecNumber>
    </recommendedName>
</protein>
<keyword evidence="7" id="KW-1185">Reference proteome</keyword>
<dbReference type="InterPro" id="IPR050858">
    <property type="entry name" value="Mal-CoA-ACP_Trans/PKS_FabD"/>
</dbReference>
<dbReference type="GO" id="GO:0006633">
    <property type="term" value="P:fatty acid biosynthetic process"/>
    <property type="evidence" value="ECO:0007669"/>
    <property type="project" value="TreeGrafter"/>
</dbReference>
<dbReference type="eggNOG" id="KOG2926">
    <property type="taxonomic scope" value="Eukaryota"/>
</dbReference>
<dbReference type="OrthoDB" id="541883at2759"/>
<dbReference type="SMART" id="SM00827">
    <property type="entry name" value="PKS_AT"/>
    <property type="match status" value="1"/>
</dbReference>
<evidence type="ECO:0000256" key="1">
    <source>
        <dbReference type="ARBA" id="ARBA00013258"/>
    </source>
</evidence>
<dbReference type="SUPFAM" id="SSF52151">
    <property type="entry name" value="FabD/lysophospholipase-like"/>
    <property type="match status" value="1"/>
</dbReference>
<dbReference type="SUPFAM" id="SSF55048">
    <property type="entry name" value="Probable ACP-binding domain of malonyl-CoA ACP transacylase"/>
    <property type="match status" value="1"/>
</dbReference>
<evidence type="ECO:0000313" key="6">
    <source>
        <dbReference type="EMBL" id="KNE64848.1"/>
    </source>
</evidence>
<dbReference type="Proteomes" id="UP000054350">
    <property type="component" value="Unassembled WGS sequence"/>
</dbReference>
<dbReference type="InterPro" id="IPR001227">
    <property type="entry name" value="Ac_transferase_dom_sf"/>
</dbReference>
<feature type="domain" description="Malonyl-CoA:ACP transacylase (MAT)" evidence="5">
    <location>
        <begin position="47"/>
        <end position="376"/>
    </location>
</feature>